<name>A0A0A8YXK4_ARUDO</name>
<proteinExistence type="predicted"/>
<reference evidence="1" key="2">
    <citation type="journal article" date="2015" name="Data Brief">
        <title>Shoot transcriptome of the giant reed, Arundo donax.</title>
        <authorList>
            <person name="Barrero R.A."/>
            <person name="Guerrero F.D."/>
            <person name="Moolhuijzen P."/>
            <person name="Goolsby J.A."/>
            <person name="Tidwell J."/>
            <person name="Bellgard S.E."/>
            <person name="Bellgard M.I."/>
        </authorList>
    </citation>
    <scope>NUCLEOTIDE SEQUENCE</scope>
    <source>
        <tissue evidence="1">Shoot tissue taken approximately 20 cm above the soil surface</tissue>
    </source>
</reference>
<protein>
    <submittedName>
        <fullName evidence="1">Uncharacterized protein</fullName>
    </submittedName>
</protein>
<reference evidence="1" key="1">
    <citation type="submission" date="2014-09" db="EMBL/GenBank/DDBJ databases">
        <authorList>
            <person name="Magalhaes I.L.F."/>
            <person name="Oliveira U."/>
            <person name="Santos F.R."/>
            <person name="Vidigal T.H.D.A."/>
            <person name="Brescovit A.D."/>
            <person name="Santos A.J."/>
        </authorList>
    </citation>
    <scope>NUCLEOTIDE SEQUENCE</scope>
    <source>
        <tissue evidence="1">Shoot tissue taken approximately 20 cm above the soil surface</tissue>
    </source>
</reference>
<dbReference type="EMBL" id="GBRH01266011">
    <property type="protein sequence ID" value="JAD31884.1"/>
    <property type="molecule type" value="Transcribed_RNA"/>
</dbReference>
<organism evidence="1">
    <name type="scientific">Arundo donax</name>
    <name type="common">Giant reed</name>
    <name type="synonym">Donax arundinaceus</name>
    <dbReference type="NCBI Taxonomy" id="35708"/>
    <lineage>
        <taxon>Eukaryota</taxon>
        <taxon>Viridiplantae</taxon>
        <taxon>Streptophyta</taxon>
        <taxon>Embryophyta</taxon>
        <taxon>Tracheophyta</taxon>
        <taxon>Spermatophyta</taxon>
        <taxon>Magnoliopsida</taxon>
        <taxon>Liliopsida</taxon>
        <taxon>Poales</taxon>
        <taxon>Poaceae</taxon>
        <taxon>PACMAD clade</taxon>
        <taxon>Arundinoideae</taxon>
        <taxon>Arundineae</taxon>
        <taxon>Arundo</taxon>
    </lineage>
</organism>
<accession>A0A0A8YXK4</accession>
<sequence>MHSRQRSLLAALRHALVQAPQTLYRVWNRPYHCAFLLPCSTFLFHPCSLACEVVLGGTAMVAPHPASLCDCALWRGVVID</sequence>
<dbReference type="AlphaFoldDB" id="A0A0A8YXK4"/>
<evidence type="ECO:0000313" key="1">
    <source>
        <dbReference type="EMBL" id="JAD31884.1"/>
    </source>
</evidence>